<evidence type="ECO:0000256" key="1">
    <source>
        <dbReference type="SAM" id="Phobius"/>
    </source>
</evidence>
<reference evidence="2 3" key="1">
    <citation type="submission" date="2019-06" db="EMBL/GenBank/DDBJ databases">
        <title>Sequencing the genomes of 1000 actinobacteria strains.</title>
        <authorList>
            <person name="Klenk H.-P."/>
        </authorList>
    </citation>
    <scope>NUCLEOTIDE SEQUENCE [LARGE SCALE GENOMIC DNA]</scope>
    <source>
        <strain evidence="2 3">DSM 45679</strain>
    </source>
</reference>
<name>A0A542DGJ8_AMYCI</name>
<feature type="transmembrane region" description="Helical" evidence="1">
    <location>
        <begin position="223"/>
        <end position="242"/>
    </location>
</feature>
<feature type="transmembrane region" description="Helical" evidence="1">
    <location>
        <begin position="403"/>
        <end position="423"/>
    </location>
</feature>
<dbReference type="AlphaFoldDB" id="A0A542DGJ8"/>
<comment type="caution">
    <text evidence="2">The sequence shown here is derived from an EMBL/GenBank/DDBJ whole genome shotgun (WGS) entry which is preliminary data.</text>
</comment>
<protein>
    <recommendedName>
        <fullName evidence="4">Dolichyl-phosphate-mannose-protein mannosyltransferase</fullName>
    </recommendedName>
</protein>
<dbReference type="EMBL" id="VFML01000001">
    <property type="protein sequence ID" value="TQJ02196.1"/>
    <property type="molecule type" value="Genomic_DNA"/>
</dbReference>
<feature type="transmembrane region" description="Helical" evidence="1">
    <location>
        <begin position="94"/>
        <end position="118"/>
    </location>
</feature>
<feature type="transmembrane region" description="Helical" evidence="1">
    <location>
        <begin position="130"/>
        <end position="148"/>
    </location>
</feature>
<keyword evidence="1" id="KW-1133">Transmembrane helix</keyword>
<dbReference type="OrthoDB" id="5175616at2"/>
<keyword evidence="3" id="KW-1185">Reference proteome</keyword>
<keyword evidence="1" id="KW-0812">Transmembrane</keyword>
<gene>
    <name evidence="2" type="ORF">FB471_1915</name>
</gene>
<evidence type="ECO:0000313" key="3">
    <source>
        <dbReference type="Proteomes" id="UP000320876"/>
    </source>
</evidence>
<feature type="transmembrane region" description="Helical" evidence="1">
    <location>
        <begin position="366"/>
        <end position="391"/>
    </location>
</feature>
<feature type="transmembrane region" description="Helical" evidence="1">
    <location>
        <begin position="194"/>
        <end position="211"/>
    </location>
</feature>
<accession>A0A542DGJ8</accession>
<keyword evidence="1" id="KW-0472">Membrane</keyword>
<sequence>MYKGSTRFGLGLYGVSLAVLLLRFLVPRPVGMADNGDGWRLLCQLGGNGSDRPLEDVVRFVYPPVQSCRSDYVSSQLWLDTLAQRIGHLLGDNAALNLIVVGVLCSVIAAAGVTFVALGLPLSRPQQATFAALLLLLVADSAFFGYFASVLSESAAFLGILLLVAGLLLIQRTGRWRYLGLALTLSGALIGANAKAQTLLLLPVLGLALLLMRKHGRGIVARWALPVVAMVLATGGTVAVQLSGNPAGDEWREANAYHAIFHNILDGDHDTEADLAYLGLPPSYARYIGTEWWGPVVAKRDPTYPEYRAQISRRNVARYYLEHPGRTVEILHEGARDLLTARPDNLGSFGEDAGMPPKAQEYRVPVWSGLLGLVAPLGLFFLVPVWALVAAGALRAWRARRDLAVVTLFVLGSALGQFLVAALGEGIEGVKHQVIALFCTVLAVIMAGATWTATRKRAEPDDTVSRDVRAGMTMVE</sequence>
<proteinExistence type="predicted"/>
<dbReference type="Proteomes" id="UP000320876">
    <property type="component" value="Unassembled WGS sequence"/>
</dbReference>
<evidence type="ECO:0000313" key="2">
    <source>
        <dbReference type="EMBL" id="TQJ02196.1"/>
    </source>
</evidence>
<feature type="transmembrane region" description="Helical" evidence="1">
    <location>
        <begin position="6"/>
        <end position="26"/>
    </location>
</feature>
<evidence type="ECO:0008006" key="4">
    <source>
        <dbReference type="Google" id="ProtNLM"/>
    </source>
</evidence>
<feature type="transmembrane region" description="Helical" evidence="1">
    <location>
        <begin position="435"/>
        <end position="453"/>
    </location>
</feature>
<feature type="transmembrane region" description="Helical" evidence="1">
    <location>
        <begin position="155"/>
        <end position="174"/>
    </location>
</feature>
<organism evidence="2 3">
    <name type="scientific">Amycolatopsis cihanbeyliensis</name>
    <dbReference type="NCBI Taxonomy" id="1128664"/>
    <lineage>
        <taxon>Bacteria</taxon>
        <taxon>Bacillati</taxon>
        <taxon>Actinomycetota</taxon>
        <taxon>Actinomycetes</taxon>
        <taxon>Pseudonocardiales</taxon>
        <taxon>Pseudonocardiaceae</taxon>
        <taxon>Amycolatopsis</taxon>
    </lineage>
</organism>
<dbReference type="RefSeq" id="WP_141997008.1">
    <property type="nucleotide sequence ID" value="NZ_VFML01000001.1"/>
</dbReference>